<keyword evidence="4" id="KW-0804">Transcription</keyword>
<dbReference type="InterPro" id="IPR036390">
    <property type="entry name" value="WH_DNA-bd_sf"/>
</dbReference>
<feature type="domain" description="HTH lysR-type" evidence="5">
    <location>
        <begin position="3"/>
        <end position="60"/>
    </location>
</feature>
<sequence length="311" mass="33902">MNVTFRQLQVFLAVVDTGSVSAAARRCHVTQPTVSMQLKELTEAVGMPLYEVVSKRLSLTAAGEELARTARAMSEEWAAFGQRIDGLRGLTRGRLRVAVVSTAKYFMPRLLGGFCARYPEVDIALEVLNRDGVVQRLRENRDDLCIMSLPPQDLPIDQQSFLPNPLLLVAARNHSLASASSLPLSALAEERFILREPGSGTRLAGDAHFAAHGFRPRVRMELGSNEAIKQAVAGGLGLAVLSRHALGEHVADDGLVVLPVEHFPIHANWFIVSLQGKRRSLLAEAFLQYLADQREAGLRAGLVEGDVARGK</sequence>
<keyword evidence="3" id="KW-0238">DNA-binding</keyword>
<keyword evidence="7" id="KW-1185">Reference proteome</keyword>
<dbReference type="Gene3D" id="1.10.10.10">
    <property type="entry name" value="Winged helix-like DNA-binding domain superfamily/Winged helix DNA-binding domain"/>
    <property type="match status" value="1"/>
</dbReference>
<dbReference type="PROSITE" id="PS50931">
    <property type="entry name" value="HTH_LYSR"/>
    <property type="match status" value="1"/>
</dbReference>
<dbReference type="EMBL" id="JABAIM010000002">
    <property type="protein sequence ID" value="NLR75725.1"/>
    <property type="molecule type" value="Genomic_DNA"/>
</dbReference>
<dbReference type="RefSeq" id="WP_168877370.1">
    <property type="nucleotide sequence ID" value="NZ_JABAIM010000002.1"/>
</dbReference>
<dbReference type="PANTHER" id="PTHR30126:SF5">
    <property type="entry name" value="HTH-TYPE TRANSCRIPTIONAL ACTIVATOR CMPR"/>
    <property type="match status" value="1"/>
</dbReference>
<evidence type="ECO:0000313" key="6">
    <source>
        <dbReference type="EMBL" id="NLR75725.1"/>
    </source>
</evidence>
<dbReference type="Pfam" id="PF03466">
    <property type="entry name" value="LysR_substrate"/>
    <property type="match status" value="1"/>
</dbReference>
<accession>A0A847SA25</accession>
<dbReference type="FunFam" id="1.10.10.10:FF:000001">
    <property type="entry name" value="LysR family transcriptional regulator"/>
    <property type="match status" value="1"/>
</dbReference>
<evidence type="ECO:0000259" key="5">
    <source>
        <dbReference type="PROSITE" id="PS50931"/>
    </source>
</evidence>
<proteinExistence type="inferred from homology"/>
<evidence type="ECO:0000313" key="7">
    <source>
        <dbReference type="Proteomes" id="UP000587991"/>
    </source>
</evidence>
<comment type="similarity">
    <text evidence="1">Belongs to the LysR transcriptional regulatory family.</text>
</comment>
<protein>
    <submittedName>
        <fullName evidence="6">LysR family transcriptional regulator</fullName>
    </submittedName>
</protein>
<dbReference type="PANTHER" id="PTHR30126">
    <property type="entry name" value="HTH-TYPE TRANSCRIPTIONAL REGULATOR"/>
    <property type="match status" value="1"/>
</dbReference>
<dbReference type="AlphaFoldDB" id="A0A847SA25"/>
<dbReference type="InterPro" id="IPR000847">
    <property type="entry name" value="LysR_HTH_N"/>
</dbReference>
<evidence type="ECO:0000256" key="3">
    <source>
        <dbReference type="ARBA" id="ARBA00023125"/>
    </source>
</evidence>
<evidence type="ECO:0000256" key="1">
    <source>
        <dbReference type="ARBA" id="ARBA00009437"/>
    </source>
</evidence>
<comment type="caution">
    <text evidence="6">The sequence shown here is derived from an EMBL/GenBank/DDBJ whole genome shotgun (WGS) entry which is preliminary data.</text>
</comment>
<dbReference type="GO" id="GO:0000976">
    <property type="term" value="F:transcription cis-regulatory region binding"/>
    <property type="evidence" value="ECO:0007669"/>
    <property type="project" value="TreeGrafter"/>
</dbReference>
<gene>
    <name evidence="6" type="ORF">HF682_11180</name>
</gene>
<name>A0A847SA25_9NEIS</name>
<evidence type="ECO:0000256" key="2">
    <source>
        <dbReference type="ARBA" id="ARBA00023015"/>
    </source>
</evidence>
<evidence type="ECO:0000256" key="4">
    <source>
        <dbReference type="ARBA" id="ARBA00023163"/>
    </source>
</evidence>
<dbReference type="InterPro" id="IPR005119">
    <property type="entry name" value="LysR_subst-bd"/>
</dbReference>
<dbReference type="GO" id="GO:0003700">
    <property type="term" value="F:DNA-binding transcription factor activity"/>
    <property type="evidence" value="ECO:0007669"/>
    <property type="project" value="InterPro"/>
</dbReference>
<dbReference type="Proteomes" id="UP000587991">
    <property type="component" value="Unassembled WGS sequence"/>
</dbReference>
<dbReference type="Gene3D" id="3.40.190.290">
    <property type="match status" value="1"/>
</dbReference>
<dbReference type="SUPFAM" id="SSF53850">
    <property type="entry name" value="Periplasmic binding protein-like II"/>
    <property type="match status" value="1"/>
</dbReference>
<organism evidence="6 7">
    <name type="scientific">Leeia aquatica</name>
    <dbReference type="NCBI Taxonomy" id="2725557"/>
    <lineage>
        <taxon>Bacteria</taxon>
        <taxon>Pseudomonadati</taxon>
        <taxon>Pseudomonadota</taxon>
        <taxon>Betaproteobacteria</taxon>
        <taxon>Neisseriales</taxon>
        <taxon>Leeiaceae</taxon>
        <taxon>Leeia</taxon>
    </lineage>
</organism>
<dbReference type="InterPro" id="IPR036388">
    <property type="entry name" value="WH-like_DNA-bd_sf"/>
</dbReference>
<dbReference type="Pfam" id="PF00126">
    <property type="entry name" value="HTH_1"/>
    <property type="match status" value="1"/>
</dbReference>
<reference evidence="6 7" key="1">
    <citation type="submission" date="2020-04" db="EMBL/GenBank/DDBJ databases">
        <title>Draft genome of Leeia sp. IMCC25680.</title>
        <authorList>
            <person name="Song J."/>
            <person name="Cho J.-C."/>
        </authorList>
    </citation>
    <scope>NUCLEOTIDE SEQUENCE [LARGE SCALE GENOMIC DNA]</scope>
    <source>
        <strain evidence="6 7">IMCC25680</strain>
    </source>
</reference>
<dbReference type="CDD" id="cd08419">
    <property type="entry name" value="PBP2_CbbR_RubisCO_like"/>
    <property type="match status" value="1"/>
</dbReference>
<keyword evidence="2" id="KW-0805">Transcription regulation</keyword>
<dbReference type="SUPFAM" id="SSF46785">
    <property type="entry name" value="Winged helix' DNA-binding domain"/>
    <property type="match status" value="1"/>
</dbReference>